<sequence>MIFISQTIYYLVNQNTKKSLGHSYSYFVPLVQGQQQVPPQQTLSCASSVLAQDTPVLFCARRHQSGSYNYAVSYASKVTFLLYQEHLVKTSFVFQLASAFDFQLSNAFNVHLVDCKVVFISAVAPQCSLSEISLNLTVQSSKIEFNVFNSAHLSLQRVTSVNDSEVFFQIQTNVQSSFGLVKNVDQGLSVKNSELSLLVQHHTGAAGSLASEFTSGVVNIQNSVISGSFSSDQANGALIGIAHNTLEISFSGFEYCVEGNVNQICGAGDCSFLISEDFPGCKCPQYLRSYPKCQCPAGFRDTGASCLECASGSSLNGNNQCVCGSDQQFDGTACVSCPLYKNIFGGVCSCPYNHQDNKVACLTCFGYPLVNGKCMCDTDVMYTGTQCIACPNYKYPLDEQCLCQPGESDNGLNCVVCPADSNANPAQASCSCHDPLKDYVPLSNKCECKVNYRVEGASCVLCPADSTTTGLRDQTACTCNEVLKDYVAASNNCQCQVNSIVSAATCKVCPANGNTNSLRDQTACLCNDSQMAYSPADNLCKCNADTYISLQTCLPCPTASSTNGQVAQAACTCTDPLKVHDQVKLECNCKVNHYQVVDACYPCQASATTNGLSGQPTCTCPEPSHKYQIASNTCKCPLNTFISGAVCLDCPQNSSTLGVLDAAACTCFFASQTFYPNATCLCPANNYLLPDKTCSAYVTFSLTMCTTATAETTVSTTNTVNVFTNADTARKTNMKIVFAPAFSAGATFAMFSQQTQFVNFYITSSAYNVFDNGLISASQGVKYSCITIELSFIVRTGSSSGFSLLQNSVINPTTINDLNISFNASPTNTLPVFVIYTTMSALTIDKVQTSGTVYTTWYCFVRYVATQNVNISRMDAQFTTLQTGSKSCLVLFHIQNGVQNVSQVNLSGPVRITGDSSALSFNFGSVSGWVHNTATVIMSQVYSSLNYQVDTAWITIGLITNSTETGASANTLTISQCTIADTFTFQANSNVLMCGFCNISGTISVTAISYKQSYSGAYSASYAGLVGQAYATCTNLVIQNTIVSINMSDTALISSGQSYVGAVIGIGLGTVNTLTYVLVDYFKVAGNSFVGVFCGHCTKLTVLNSNVTNGTVIVNAQSGGVIGVVVAGANISLTTVFVTNFTCSATSNVGLIGLAQSANISLVSVNMSNISFTVSGNQGAGFVGYSTTTNITILTSILTNFTVSSTSYSANFVAYATGSSGLKLNIQNSVVTNSTVTAGTNANALWSNPDGLMTKIVSGSSIVNGTVNGVVADGVIS</sequence>
<evidence type="ECO:0000313" key="2">
    <source>
        <dbReference type="EMBL" id="CAL6012925.1"/>
    </source>
</evidence>
<protein>
    <submittedName>
        <fullName evidence="1">Uncharacterized protein</fullName>
    </submittedName>
</protein>
<evidence type="ECO:0000313" key="1">
    <source>
        <dbReference type="EMBL" id="CAI9957273.1"/>
    </source>
</evidence>
<reference evidence="1" key="1">
    <citation type="submission" date="2023-06" db="EMBL/GenBank/DDBJ databases">
        <authorList>
            <person name="Kurt Z."/>
        </authorList>
    </citation>
    <scope>NUCLEOTIDE SEQUENCE</scope>
</reference>
<dbReference type="EMBL" id="CATOUU010000884">
    <property type="protein sequence ID" value="CAI9957273.1"/>
    <property type="molecule type" value="Genomic_DNA"/>
</dbReference>
<evidence type="ECO:0000313" key="3">
    <source>
        <dbReference type="Proteomes" id="UP001642409"/>
    </source>
</evidence>
<name>A0AA86QN51_9EUKA</name>
<proteinExistence type="predicted"/>
<dbReference type="SMART" id="SM01411">
    <property type="entry name" value="Ephrin_rec_like"/>
    <property type="match status" value="5"/>
</dbReference>
<dbReference type="Proteomes" id="UP001642409">
    <property type="component" value="Unassembled WGS sequence"/>
</dbReference>
<dbReference type="AlphaFoldDB" id="A0AA86QN51"/>
<dbReference type="EMBL" id="CAXDID020000067">
    <property type="protein sequence ID" value="CAL6012925.1"/>
    <property type="molecule type" value="Genomic_DNA"/>
</dbReference>
<keyword evidence="3" id="KW-1185">Reference proteome</keyword>
<comment type="caution">
    <text evidence="1">The sequence shown here is derived from an EMBL/GenBank/DDBJ whole genome shotgun (WGS) entry which is preliminary data.</text>
</comment>
<organism evidence="1">
    <name type="scientific">Hexamita inflata</name>
    <dbReference type="NCBI Taxonomy" id="28002"/>
    <lineage>
        <taxon>Eukaryota</taxon>
        <taxon>Metamonada</taxon>
        <taxon>Diplomonadida</taxon>
        <taxon>Hexamitidae</taxon>
        <taxon>Hexamitinae</taxon>
        <taxon>Hexamita</taxon>
    </lineage>
</organism>
<accession>A0AA86QN51</accession>
<reference evidence="2 3" key="2">
    <citation type="submission" date="2024-07" db="EMBL/GenBank/DDBJ databases">
        <authorList>
            <person name="Akdeniz Z."/>
        </authorList>
    </citation>
    <scope>NUCLEOTIDE SEQUENCE [LARGE SCALE GENOMIC DNA]</scope>
</reference>
<gene>
    <name evidence="2" type="ORF">HINF_LOCUS23540</name>
    <name evidence="1" type="ORF">HINF_LOCUS44918</name>
</gene>